<dbReference type="SUPFAM" id="SSF56176">
    <property type="entry name" value="FAD-binding/transporter-associated domain-like"/>
    <property type="match status" value="1"/>
</dbReference>
<dbReference type="PROSITE" id="PS51387">
    <property type="entry name" value="FAD_PCMH"/>
    <property type="match status" value="1"/>
</dbReference>
<dbReference type="InterPro" id="IPR006094">
    <property type="entry name" value="Oxid_FAD_bind_N"/>
</dbReference>
<keyword evidence="7" id="KW-1185">Reference proteome</keyword>
<feature type="domain" description="FAD-binding PCMH-type" evidence="5">
    <location>
        <begin position="46"/>
        <end position="221"/>
    </location>
</feature>
<dbReference type="Gene3D" id="3.30.465.10">
    <property type="match status" value="1"/>
</dbReference>
<dbReference type="Gene3D" id="3.40.462.20">
    <property type="match status" value="1"/>
</dbReference>
<dbReference type="PANTHER" id="PTHR42973">
    <property type="entry name" value="BINDING OXIDOREDUCTASE, PUTATIVE (AFU_ORTHOLOGUE AFUA_1G17690)-RELATED"/>
    <property type="match status" value="1"/>
</dbReference>
<gene>
    <name evidence="6" type="ORF">Sste5346_004071</name>
</gene>
<dbReference type="InterPro" id="IPR016166">
    <property type="entry name" value="FAD-bd_PCMH"/>
</dbReference>
<dbReference type="PANTHER" id="PTHR42973:SF17">
    <property type="entry name" value="OXIDASE, PUTATIVE (AFU_ORTHOLOGUE AFUA_6G14340)-RELATED"/>
    <property type="match status" value="1"/>
</dbReference>
<dbReference type="InterPro" id="IPR050416">
    <property type="entry name" value="FAD-linked_Oxidoreductase"/>
</dbReference>
<dbReference type="InterPro" id="IPR012951">
    <property type="entry name" value="BBE"/>
</dbReference>
<comment type="similarity">
    <text evidence="1">Belongs to the oxygen-dependent FAD-linked oxidoreductase family.</text>
</comment>
<dbReference type="InterPro" id="IPR006093">
    <property type="entry name" value="Oxy_OxRdtase_FAD_BS"/>
</dbReference>
<keyword evidence="3" id="KW-0274">FAD</keyword>
<reference evidence="6 7" key="1">
    <citation type="journal article" date="2024" name="IMA Fungus">
        <title>IMA Genome - F19 : A genome assembly and annotation guide to empower mycologists, including annotated draft genome sequences of Ceratocystis pirilliformis, Diaporthe australafricana, Fusarium ophioides, Paecilomyces lecythidis, and Sporothrix stenoceras.</title>
        <authorList>
            <person name="Aylward J."/>
            <person name="Wilson A.M."/>
            <person name="Visagie C.M."/>
            <person name="Spraker J."/>
            <person name="Barnes I."/>
            <person name="Buitendag C."/>
            <person name="Ceriani C."/>
            <person name="Del Mar Angel L."/>
            <person name="du Plessis D."/>
            <person name="Fuchs T."/>
            <person name="Gasser K."/>
            <person name="Kramer D."/>
            <person name="Li W."/>
            <person name="Munsamy K."/>
            <person name="Piso A."/>
            <person name="Price J.L."/>
            <person name="Sonnekus B."/>
            <person name="Thomas C."/>
            <person name="van der Nest A."/>
            <person name="van Dijk A."/>
            <person name="van Heerden A."/>
            <person name="van Vuuren N."/>
            <person name="Yilmaz N."/>
            <person name="Duong T.A."/>
            <person name="van der Merwe N.A."/>
            <person name="Wingfield M.J."/>
            <person name="Wingfield B.D."/>
        </authorList>
    </citation>
    <scope>NUCLEOTIDE SEQUENCE [LARGE SCALE GENOMIC DNA]</scope>
    <source>
        <strain evidence="6 7">CMW 5346</strain>
    </source>
</reference>
<evidence type="ECO:0000259" key="5">
    <source>
        <dbReference type="PROSITE" id="PS51387"/>
    </source>
</evidence>
<sequence length="482" mass="51168">MGHSQSTPSALQTCLNNVCNGRSGCVGYPSDLLYQLEWVKPYNLAIDVTPAAVVRPQSAAEVAAFVTCAVSNGVSVQAKSGGHSYANFGLGGTVSPADLTIDLSGLNQFSMDNATWQATIGPGATLGDVTTQLVDNGNRAFAHGVCPGVGMGGHATVGGLGPMSRMWGTCLDHVVEAEVVTANGTLVRASATENTDLYFAIRGAGSSFGIVTEFVMRTHPAPGSVVQYSFDFSFGSAAQLAQVYSTWQAVVADPNLDRRFGTEFVLYPLGAIITGTFYGTADEWIASGIPARLPQNGNGTFVVNNWLASLTQEAENEALYLSNTQTNFYSKSLGFRKEDLLEPAAVVDLFTFVKSANKGTLLWFIIFDASGGAVADVAQNATAFAHRDKVMFYQSYAIDLLALSSTTRAFLTNFHTTLLNLLPGGNGTTVGTYSGYVDPALSASQAQAEYYMTNLPELEVLKAKWDPKQVFRNPQSIQPAAV</sequence>
<dbReference type="PROSITE" id="PS00862">
    <property type="entry name" value="OX2_COVAL_FAD"/>
    <property type="match status" value="1"/>
</dbReference>
<accession>A0ABR3ZAI7</accession>
<dbReference type="InterPro" id="IPR016169">
    <property type="entry name" value="FAD-bd_PCMH_sub2"/>
</dbReference>
<dbReference type="Pfam" id="PF08031">
    <property type="entry name" value="BBE"/>
    <property type="match status" value="1"/>
</dbReference>
<dbReference type="InterPro" id="IPR036318">
    <property type="entry name" value="FAD-bd_PCMH-like_sf"/>
</dbReference>
<evidence type="ECO:0000256" key="3">
    <source>
        <dbReference type="ARBA" id="ARBA00022827"/>
    </source>
</evidence>
<dbReference type="Proteomes" id="UP001583186">
    <property type="component" value="Unassembled WGS sequence"/>
</dbReference>
<evidence type="ECO:0000313" key="7">
    <source>
        <dbReference type="Proteomes" id="UP001583186"/>
    </source>
</evidence>
<name>A0ABR3ZAI7_9PEZI</name>
<dbReference type="Pfam" id="PF01565">
    <property type="entry name" value="FAD_binding_4"/>
    <property type="match status" value="1"/>
</dbReference>
<dbReference type="EMBL" id="JAWCUI010000019">
    <property type="protein sequence ID" value="KAL1897335.1"/>
    <property type="molecule type" value="Genomic_DNA"/>
</dbReference>
<proteinExistence type="inferred from homology"/>
<evidence type="ECO:0000256" key="4">
    <source>
        <dbReference type="ARBA" id="ARBA00023002"/>
    </source>
</evidence>
<keyword evidence="2" id="KW-0285">Flavoprotein</keyword>
<evidence type="ECO:0000256" key="1">
    <source>
        <dbReference type="ARBA" id="ARBA00005466"/>
    </source>
</evidence>
<evidence type="ECO:0000256" key="2">
    <source>
        <dbReference type="ARBA" id="ARBA00022630"/>
    </source>
</evidence>
<protein>
    <recommendedName>
        <fullName evidence="5">FAD-binding PCMH-type domain-containing protein</fullName>
    </recommendedName>
</protein>
<evidence type="ECO:0000313" key="6">
    <source>
        <dbReference type="EMBL" id="KAL1897335.1"/>
    </source>
</evidence>
<organism evidence="6 7">
    <name type="scientific">Sporothrix stenoceras</name>
    <dbReference type="NCBI Taxonomy" id="5173"/>
    <lineage>
        <taxon>Eukaryota</taxon>
        <taxon>Fungi</taxon>
        <taxon>Dikarya</taxon>
        <taxon>Ascomycota</taxon>
        <taxon>Pezizomycotina</taxon>
        <taxon>Sordariomycetes</taxon>
        <taxon>Sordariomycetidae</taxon>
        <taxon>Ophiostomatales</taxon>
        <taxon>Ophiostomataceae</taxon>
        <taxon>Sporothrix</taxon>
    </lineage>
</organism>
<comment type="caution">
    <text evidence="6">The sequence shown here is derived from an EMBL/GenBank/DDBJ whole genome shotgun (WGS) entry which is preliminary data.</text>
</comment>
<keyword evidence="4" id="KW-0560">Oxidoreductase</keyword>